<reference evidence="6" key="1">
    <citation type="journal article" date="2014" name="Proc. Natl. Acad. Sci. U.S.A.">
        <title>Extensive sampling of basidiomycete genomes demonstrates inadequacy of the white-rot/brown-rot paradigm for wood decay fungi.</title>
        <authorList>
            <person name="Riley R."/>
            <person name="Salamov A.A."/>
            <person name="Brown D.W."/>
            <person name="Nagy L.G."/>
            <person name="Floudas D."/>
            <person name="Held B.W."/>
            <person name="Levasseur A."/>
            <person name="Lombard V."/>
            <person name="Morin E."/>
            <person name="Otillar R."/>
            <person name="Lindquist E.A."/>
            <person name="Sun H."/>
            <person name="LaButti K.M."/>
            <person name="Schmutz J."/>
            <person name="Jabbour D."/>
            <person name="Luo H."/>
            <person name="Baker S.E."/>
            <person name="Pisabarro A.G."/>
            <person name="Walton J.D."/>
            <person name="Blanchette R.A."/>
            <person name="Henrissat B."/>
            <person name="Martin F."/>
            <person name="Cullen D."/>
            <person name="Hibbett D.S."/>
            <person name="Grigoriev I.V."/>
        </authorList>
    </citation>
    <scope>NUCLEOTIDE SEQUENCE [LARGE SCALE GENOMIC DNA]</scope>
    <source>
        <strain evidence="6">FD-172 SS1</strain>
    </source>
</reference>
<dbReference type="CDD" id="cd17394">
    <property type="entry name" value="MFS_FucP_like"/>
    <property type="match status" value="1"/>
</dbReference>
<dbReference type="InParanoid" id="A0A067MSJ6"/>
<feature type="transmembrane region" description="Helical" evidence="4">
    <location>
        <begin position="343"/>
        <end position="366"/>
    </location>
</feature>
<dbReference type="PANTHER" id="PTHR43702">
    <property type="entry name" value="L-FUCOSE-PROTON SYMPORTER"/>
    <property type="match status" value="1"/>
</dbReference>
<name>A0A067MSJ6_BOTB1</name>
<feature type="transmembrane region" description="Helical" evidence="4">
    <location>
        <begin position="45"/>
        <end position="66"/>
    </location>
</feature>
<feature type="transmembrane region" description="Helical" evidence="4">
    <location>
        <begin position="180"/>
        <end position="199"/>
    </location>
</feature>
<dbReference type="STRING" id="930990.A0A067MSJ6"/>
<sequence length="473" mass="51216">MALGRPCGGIYIPPPSLREAARFPIMALPPAPNVTSAAQLSRGRWAFAFALVTSLFFMWGFAYGLLDVLNAHFQHVFHITRLQSTLLQTAYFGAYFVFAPIAGLFMRRYGYKRGIHLGLTLYSLGAIFFWPCAKFRAYGGFVGCTFVIGCGLATLEVAANSYITVLGSPHYAAVRLNLSQGFQGIASFAGPMIASRWFFTGENENSLDNVQWVYLAVAGLGVALNVLFYFCDLPEISEGEYDNETLEPFWKQYRCIFGWVAQTCYVGAQVGVASMVVNYLTEQGIGINSSRASQLFSYCQITFTVGRFIGAAILNFFDPALVLSFYGICCSVFALAVSQLEGVAGVGCLFALFFFESICYPSIFTLGTKNLGGHTKRGSGLIVMGVGGGAWYPPAQGSLADRAGSRRSYVVPASGYIGMTIYAVGLVIFQAMNGGFRIRNIDDTTPPLRTATPTTDEEKDAASYDSKGAGPDA</sequence>
<dbReference type="InterPro" id="IPR011701">
    <property type="entry name" value="MFS"/>
</dbReference>
<dbReference type="PANTHER" id="PTHR43702:SF3">
    <property type="entry name" value="PROTEIN TSGA"/>
    <property type="match status" value="1"/>
</dbReference>
<comment type="subcellular location">
    <subcellularLocation>
        <location evidence="1">Cell inner membrane</location>
        <topology evidence="1">Multi-pass membrane protein</topology>
    </subcellularLocation>
</comment>
<dbReference type="AlphaFoldDB" id="A0A067MSJ6"/>
<keyword evidence="4" id="KW-0472">Membrane</keyword>
<feature type="transmembrane region" description="Helical" evidence="4">
    <location>
        <begin position="86"/>
        <end position="106"/>
    </location>
</feature>
<dbReference type="InterPro" id="IPR050375">
    <property type="entry name" value="MFS_TsgA-like"/>
</dbReference>
<evidence type="ECO:0000256" key="2">
    <source>
        <dbReference type="ARBA" id="ARBA00022475"/>
    </source>
</evidence>
<dbReference type="GO" id="GO:0005886">
    <property type="term" value="C:plasma membrane"/>
    <property type="evidence" value="ECO:0007669"/>
    <property type="project" value="UniProtKB-SubCell"/>
</dbReference>
<feature type="transmembrane region" description="Helical" evidence="4">
    <location>
        <begin position="378"/>
        <end position="394"/>
    </location>
</feature>
<keyword evidence="6" id="KW-1185">Reference proteome</keyword>
<dbReference type="Gene3D" id="1.20.1250.20">
    <property type="entry name" value="MFS general substrate transporter like domains"/>
    <property type="match status" value="2"/>
</dbReference>
<dbReference type="GO" id="GO:0022857">
    <property type="term" value="F:transmembrane transporter activity"/>
    <property type="evidence" value="ECO:0007669"/>
    <property type="project" value="InterPro"/>
</dbReference>
<evidence type="ECO:0008006" key="7">
    <source>
        <dbReference type="Google" id="ProtNLM"/>
    </source>
</evidence>
<proteinExistence type="predicted"/>
<keyword evidence="4" id="KW-0812">Transmembrane</keyword>
<accession>A0A067MSJ6</accession>
<feature type="transmembrane region" description="Helical" evidence="4">
    <location>
        <begin position="137"/>
        <end position="159"/>
    </location>
</feature>
<organism evidence="5 6">
    <name type="scientific">Botryobasidium botryosum (strain FD-172 SS1)</name>
    <dbReference type="NCBI Taxonomy" id="930990"/>
    <lineage>
        <taxon>Eukaryota</taxon>
        <taxon>Fungi</taxon>
        <taxon>Dikarya</taxon>
        <taxon>Basidiomycota</taxon>
        <taxon>Agaricomycotina</taxon>
        <taxon>Agaricomycetes</taxon>
        <taxon>Cantharellales</taxon>
        <taxon>Botryobasidiaceae</taxon>
        <taxon>Botryobasidium</taxon>
    </lineage>
</organism>
<feature type="region of interest" description="Disordered" evidence="3">
    <location>
        <begin position="443"/>
        <end position="473"/>
    </location>
</feature>
<feature type="compositionally biased region" description="Low complexity" evidence="3">
    <location>
        <begin position="443"/>
        <end position="454"/>
    </location>
</feature>
<evidence type="ECO:0000256" key="4">
    <source>
        <dbReference type="SAM" id="Phobius"/>
    </source>
</evidence>
<evidence type="ECO:0000313" key="6">
    <source>
        <dbReference type="Proteomes" id="UP000027195"/>
    </source>
</evidence>
<dbReference type="HOGENOM" id="CLU_028452_3_0_1"/>
<feature type="transmembrane region" description="Helical" evidence="4">
    <location>
        <begin position="409"/>
        <end position="429"/>
    </location>
</feature>
<dbReference type="SUPFAM" id="SSF103473">
    <property type="entry name" value="MFS general substrate transporter"/>
    <property type="match status" value="1"/>
</dbReference>
<feature type="transmembrane region" description="Helical" evidence="4">
    <location>
        <begin position="113"/>
        <end position="131"/>
    </location>
</feature>
<evidence type="ECO:0000256" key="1">
    <source>
        <dbReference type="ARBA" id="ARBA00004429"/>
    </source>
</evidence>
<keyword evidence="4" id="KW-1133">Transmembrane helix</keyword>
<dbReference type="EMBL" id="KL198023">
    <property type="protein sequence ID" value="KDQ17680.1"/>
    <property type="molecule type" value="Genomic_DNA"/>
</dbReference>
<dbReference type="Pfam" id="PF07690">
    <property type="entry name" value="MFS_1"/>
    <property type="match status" value="1"/>
</dbReference>
<dbReference type="Proteomes" id="UP000027195">
    <property type="component" value="Unassembled WGS sequence"/>
</dbReference>
<evidence type="ECO:0000313" key="5">
    <source>
        <dbReference type="EMBL" id="KDQ17680.1"/>
    </source>
</evidence>
<feature type="transmembrane region" description="Helical" evidence="4">
    <location>
        <begin position="211"/>
        <end position="231"/>
    </location>
</feature>
<protein>
    <recommendedName>
        <fullName evidence="7">Major facilitator superfamily (MFS) profile domain-containing protein</fullName>
    </recommendedName>
</protein>
<dbReference type="OrthoDB" id="546893at2759"/>
<dbReference type="InterPro" id="IPR036259">
    <property type="entry name" value="MFS_trans_sf"/>
</dbReference>
<evidence type="ECO:0000256" key="3">
    <source>
        <dbReference type="SAM" id="MobiDB-lite"/>
    </source>
</evidence>
<gene>
    <name evidence="5" type="ORF">BOTBODRAFT_580184</name>
</gene>
<feature type="transmembrane region" description="Helical" evidence="4">
    <location>
        <begin position="316"/>
        <end position="337"/>
    </location>
</feature>
<keyword evidence="2" id="KW-1003">Cell membrane</keyword>